<dbReference type="STRING" id="1499967.U27_04999"/>
<keyword evidence="4" id="KW-0067">ATP-binding</keyword>
<evidence type="ECO:0000256" key="2">
    <source>
        <dbReference type="ARBA" id="ARBA00022801"/>
    </source>
</evidence>
<dbReference type="InterPro" id="IPR049730">
    <property type="entry name" value="SNF2/RAD54-like_C"/>
</dbReference>
<feature type="domain" description="Helicase ATP-binding" evidence="5">
    <location>
        <begin position="113"/>
        <end position="290"/>
    </location>
</feature>
<dbReference type="PANTHER" id="PTHR45766:SF6">
    <property type="entry name" value="SWI_SNF-RELATED MATRIX-ASSOCIATED ACTIN-DEPENDENT REGULATOR OF CHROMATIN SUBFAMILY A-LIKE PROTEIN 1"/>
    <property type="match status" value="1"/>
</dbReference>
<reference evidence="7" key="1">
    <citation type="journal article" date="2015" name="PeerJ">
        <title>First genomic representation of candidate bacterial phylum KSB3 points to enhanced environmental sensing as a trigger of wastewater bulking.</title>
        <authorList>
            <person name="Sekiguchi Y."/>
            <person name="Ohashi A."/>
            <person name="Parks D.H."/>
            <person name="Yamauchi T."/>
            <person name="Tyson G.W."/>
            <person name="Hugenholtz P."/>
        </authorList>
    </citation>
    <scope>NUCLEOTIDE SEQUENCE [LARGE SCALE GENOMIC DNA]</scope>
</reference>
<dbReference type="PANTHER" id="PTHR45766">
    <property type="entry name" value="DNA ANNEALING HELICASE AND ENDONUCLEASE ZRANB3 FAMILY MEMBER"/>
    <property type="match status" value="1"/>
</dbReference>
<evidence type="ECO:0000259" key="6">
    <source>
        <dbReference type="PROSITE" id="PS51194"/>
    </source>
</evidence>
<gene>
    <name evidence="7" type="ORF">U27_04999</name>
</gene>
<dbReference type="Gene3D" id="3.40.50.10810">
    <property type="entry name" value="Tandem AAA-ATPase domain"/>
    <property type="match status" value="1"/>
</dbReference>
<dbReference type="PROSITE" id="PS51194">
    <property type="entry name" value="HELICASE_CTER"/>
    <property type="match status" value="1"/>
</dbReference>
<dbReference type="PROSITE" id="PS51192">
    <property type="entry name" value="HELICASE_ATP_BIND_1"/>
    <property type="match status" value="1"/>
</dbReference>
<dbReference type="GO" id="GO:0016787">
    <property type="term" value="F:hydrolase activity"/>
    <property type="evidence" value="ECO:0007669"/>
    <property type="project" value="UniProtKB-KW"/>
</dbReference>
<dbReference type="SMART" id="SM00487">
    <property type="entry name" value="DEXDc"/>
    <property type="match status" value="1"/>
</dbReference>
<name>A0A081C0C1_VECG1</name>
<dbReference type="HOGENOM" id="CLU_009866_1_0_0"/>
<dbReference type="EMBL" id="DF820466">
    <property type="protein sequence ID" value="GAK58026.1"/>
    <property type="molecule type" value="Genomic_DNA"/>
</dbReference>
<dbReference type="Pfam" id="PF00271">
    <property type="entry name" value="Helicase_C"/>
    <property type="match status" value="1"/>
</dbReference>
<dbReference type="InterPro" id="IPR014001">
    <property type="entry name" value="Helicase_ATP-bd"/>
</dbReference>
<keyword evidence="2" id="KW-0378">Hydrolase</keyword>
<dbReference type="CDD" id="cd18011">
    <property type="entry name" value="DEXDc_RapA"/>
    <property type="match status" value="1"/>
</dbReference>
<evidence type="ECO:0000256" key="3">
    <source>
        <dbReference type="ARBA" id="ARBA00022806"/>
    </source>
</evidence>
<evidence type="ECO:0000313" key="8">
    <source>
        <dbReference type="Proteomes" id="UP000030661"/>
    </source>
</evidence>
<feature type="domain" description="Helicase C-terminal" evidence="6">
    <location>
        <begin position="468"/>
        <end position="650"/>
    </location>
</feature>
<evidence type="ECO:0000256" key="1">
    <source>
        <dbReference type="ARBA" id="ARBA00022741"/>
    </source>
</evidence>
<dbReference type="InterPro" id="IPR027417">
    <property type="entry name" value="P-loop_NTPase"/>
</dbReference>
<accession>A0A081C0C1</accession>
<keyword evidence="1" id="KW-0547">Nucleotide-binding</keyword>
<evidence type="ECO:0000313" key="7">
    <source>
        <dbReference type="EMBL" id="GAK58026.1"/>
    </source>
</evidence>
<dbReference type="Pfam" id="PF00176">
    <property type="entry name" value="SNF2-rel_dom"/>
    <property type="match status" value="1"/>
</dbReference>
<dbReference type="CDD" id="cd18793">
    <property type="entry name" value="SF2_C_SNF"/>
    <property type="match status" value="1"/>
</dbReference>
<dbReference type="InterPro" id="IPR038718">
    <property type="entry name" value="SNF2-like_sf"/>
</dbReference>
<dbReference type="Proteomes" id="UP000030661">
    <property type="component" value="Unassembled WGS sequence"/>
</dbReference>
<dbReference type="GO" id="GO:0004386">
    <property type="term" value="F:helicase activity"/>
    <property type="evidence" value="ECO:0007669"/>
    <property type="project" value="UniProtKB-KW"/>
</dbReference>
<dbReference type="InterPro" id="IPR001650">
    <property type="entry name" value="Helicase_C-like"/>
</dbReference>
<organism evidence="7">
    <name type="scientific">Vecturithrix granuli</name>
    <dbReference type="NCBI Taxonomy" id="1499967"/>
    <lineage>
        <taxon>Bacteria</taxon>
        <taxon>Candidatus Moduliflexota</taxon>
        <taxon>Candidatus Vecturitrichia</taxon>
        <taxon>Candidatus Vecturitrichales</taxon>
        <taxon>Candidatus Vecturitrichaceae</taxon>
        <taxon>Candidatus Vecturithrix</taxon>
    </lineage>
</organism>
<dbReference type="SUPFAM" id="SSF52540">
    <property type="entry name" value="P-loop containing nucleoside triphosphate hydrolases"/>
    <property type="match status" value="1"/>
</dbReference>
<keyword evidence="3 7" id="KW-0347">Helicase</keyword>
<dbReference type="AlphaFoldDB" id="A0A081C0C1"/>
<sequence>MTTIHKPGRLVTYRDREWMVLPSDNPDILLLKPLGGAEAEITGVYLPLHILPGEEISEAQFPLPSASDLGAYETAKLLFDAARLSFRNASGPFRCMGKLSFRPRAYQMVPLTMALKQDIVRLLIADDVGIGKTVEALVILKELLERGDITRFAVICPPHLCDQWQQELRDKLDIAAEIIRSSTAAALDRKLTDDRSVFYSMPYQVISIDYIKADKRRGIFLSDCPEFVIVDEVHTCALPAGATSKSQQQRHALLYDLAERAPRHLVLLTATPHSGKDLEFISLLGLLNPGFRMYDFAAITQTQRRQIARHFIQRKREQIRRWMREETPFPARESKEIGYTLMPTYREFYDRVLRFARGISQTGTRRNTARVRYWAALALLRGVMSSPAAGAEMLHNRQRKLLDAEELQDFQQQPNPVFDTLEMGGDDSPLDLIETTDLNQDEQAELAALSATIQTLSGVEQDAKAAVAVKLVAQWLTEGYQPIIFCKYIATAKYLGELLKQECESSAFAPECQSSALARDTRKQSFRTPVDIQVITSELADEQRKEQIEAMGRSDRRVLVATDCLSEGINLQDHFTAVLHYDLPWNPNRIEQRDGRVDRFGQTAPTVKSYLLWGEDNPIDTIVLQILIKKVRDIQRATGVSIPLGEDRQSIMDEVLQEVLLKDQSRGQQMQLFAETQISNELETARQKAENLRSIFAHEAIKPDMIEQDLREVDEAIGDVATVEHFVVNAVQHLSATIQECESSAFASALSRAKAELSHSDAHSDVRAKAELSHSGYKLFPQNLPPHLRAHFDGQQQVFISFESPTPKGYRYIGRNHQFVEQLCQFLLAIAFEGHPDYHRLARVAEIQTDAVSVKTVLIMFRVRNVIKEAASAREVIAEEMYLWGYAGSGANARTLDYQEAKRLLLEARSLTNLSPERQQADLERELEQFKTLEPTFLKLAEQRAEHLVEAHGRFKELVGGRRYEKAVPVLPPDVLGVYILTPKPKLL</sequence>
<dbReference type="eggNOG" id="COG0553">
    <property type="taxonomic scope" value="Bacteria"/>
</dbReference>
<dbReference type="SMART" id="SM00490">
    <property type="entry name" value="HELICc"/>
    <property type="match status" value="1"/>
</dbReference>
<dbReference type="GO" id="GO:0005524">
    <property type="term" value="F:ATP binding"/>
    <property type="evidence" value="ECO:0007669"/>
    <property type="project" value="UniProtKB-KW"/>
</dbReference>
<keyword evidence="8" id="KW-1185">Reference proteome</keyword>
<protein>
    <submittedName>
        <fullName evidence="7">Helicase-like</fullName>
    </submittedName>
</protein>
<proteinExistence type="predicted"/>
<evidence type="ECO:0000256" key="4">
    <source>
        <dbReference type="ARBA" id="ARBA00022840"/>
    </source>
</evidence>
<dbReference type="InterPro" id="IPR057342">
    <property type="entry name" value="DEXDc_RapA"/>
</dbReference>
<evidence type="ECO:0000259" key="5">
    <source>
        <dbReference type="PROSITE" id="PS51192"/>
    </source>
</evidence>
<dbReference type="Gene3D" id="3.40.50.300">
    <property type="entry name" value="P-loop containing nucleotide triphosphate hydrolases"/>
    <property type="match status" value="1"/>
</dbReference>
<dbReference type="InterPro" id="IPR000330">
    <property type="entry name" value="SNF2_N"/>
</dbReference>